<sequence length="211" mass="23320">MPIRGITADTTYASIDAFLRSLPNASLEKQARGDLNGDGRADWVGSIRRQHTGEKGNDETRQIYVLMQMPSGTYTVAAQSHEAIIASGTANNDFDEITLSGSSFYLSQSSAWHECVNTTTTQVQWRHGMLRLIGVDYQSSLSSQDGSPTPLKTFHLSRNTLTGVTIEEIIANGKPAETIKSKTVMKPTYLQDYPDGDFNLRAEDFKHDPCR</sequence>
<keyword evidence="2" id="KW-1185">Reference proteome</keyword>
<dbReference type="AlphaFoldDB" id="A0A369UQR1"/>
<evidence type="ECO:0000313" key="1">
    <source>
        <dbReference type="EMBL" id="RDD83102.1"/>
    </source>
</evidence>
<reference evidence="1 2" key="1">
    <citation type="submission" date="2018-07" db="EMBL/GenBank/DDBJ databases">
        <title>Dyella tabacisoli L4-6T, whole genome shotgun sequence.</title>
        <authorList>
            <person name="Zhou X.-K."/>
            <person name="Li W.-J."/>
            <person name="Duan Y.-Q."/>
        </authorList>
    </citation>
    <scope>NUCLEOTIDE SEQUENCE [LARGE SCALE GENOMIC DNA]</scope>
    <source>
        <strain evidence="1 2">L4-6</strain>
    </source>
</reference>
<accession>A0A369UQR1</accession>
<comment type="caution">
    <text evidence="1">The sequence shown here is derived from an EMBL/GenBank/DDBJ whole genome shotgun (WGS) entry which is preliminary data.</text>
</comment>
<dbReference type="OrthoDB" id="86940at2"/>
<dbReference type="EMBL" id="QQAH01000001">
    <property type="protein sequence ID" value="RDD83102.1"/>
    <property type="molecule type" value="Genomic_DNA"/>
</dbReference>
<name>A0A369UQR1_9GAMM</name>
<proteinExistence type="predicted"/>
<gene>
    <name evidence="1" type="ORF">DVJ77_00325</name>
</gene>
<protein>
    <submittedName>
        <fullName evidence="1">Uncharacterized protein</fullName>
    </submittedName>
</protein>
<dbReference type="Proteomes" id="UP000253782">
    <property type="component" value="Unassembled WGS sequence"/>
</dbReference>
<organism evidence="1 2">
    <name type="scientific">Dyella tabacisoli</name>
    <dbReference type="NCBI Taxonomy" id="2282381"/>
    <lineage>
        <taxon>Bacteria</taxon>
        <taxon>Pseudomonadati</taxon>
        <taxon>Pseudomonadota</taxon>
        <taxon>Gammaproteobacteria</taxon>
        <taxon>Lysobacterales</taxon>
        <taxon>Rhodanobacteraceae</taxon>
        <taxon>Dyella</taxon>
    </lineage>
</organism>
<evidence type="ECO:0000313" key="2">
    <source>
        <dbReference type="Proteomes" id="UP000253782"/>
    </source>
</evidence>